<feature type="region of interest" description="Disordered" evidence="1">
    <location>
        <begin position="275"/>
        <end position="389"/>
    </location>
</feature>
<organism evidence="2">
    <name type="scientific">Alexandrium monilatum</name>
    <dbReference type="NCBI Taxonomy" id="311494"/>
    <lineage>
        <taxon>Eukaryota</taxon>
        <taxon>Sar</taxon>
        <taxon>Alveolata</taxon>
        <taxon>Dinophyceae</taxon>
        <taxon>Gonyaulacales</taxon>
        <taxon>Pyrocystaceae</taxon>
        <taxon>Alexandrium</taxon>
    </lineage>
</organism>
<gene>
    <name evidence="2" type="ORF">AMON00008_LOCUS4959</name>
</gene>
<evidence type="ECO:0000256" key="1">
    <source>
        <dbReference type="SAM" id="MobiDB-lite"/>
    </source>
</evidence>
<feature type="region of interest" description="Disordered" evidence="1">
    <location>
        <begin position="1"/>
        <end position="27"/>
    </location>
</feature>
<feature type="region of interest" description="Disordered" evidence="1">
    <location>
        <begin position="131"/>
        <end position="155"/>
    </location>
</feature>
<feature type="compositionally biased region" description="Polar residues" evidence="1">
    <location>
        <begin position="373"/>
        <end position="382"/>
    </location>
</feature>
<sequence length="445" mass="47377">MAPLRFTPPPLGEWPSTAGFMPESPITRYGTRSPPPFAWAPMEPVSQASSEVSLPGVQAVPNFSRPVSPMPLASRVTSEVRLGASARAFSAFSRSVSPLSSSHKMPHLLSPASSMASAIPQYSFKAAPYASVGSNSPMPPPPVPPSAGPQLSPRGAFKFYGPNDVVNDPVFQNPSFRLGGSFGSTGLGISSIAPPENPRERLVTEDTTVQMEPTGGLPSPILDFSQNSVVSNEYGPPPPSVPQPQGMVRDSTVLVEEAALRDLRLDGQLEDVNQLRGQGLPELGQSQGGEDVNQLRGQGLPERGQSQASWSIPPPPPDAPPSMEVLAASQSHGPGGYDLPPVAISSFQQPRSPGSFRQPSPSPTASLVPAPIGTQQGLSPRSLQAVAEPRQRVFADRHQALERRMRNLGYHSNMDALNQVSTRARNLHTQLRAKSPDRRSLRACC</sequence>
<evidence type="ECO:0000313" key="2">
    <source>
        <dbReference type="EMBL" id="CAE4565340.1"/>
    </source>
</evidence>
<feature type="compositionally biased region" description="Pro residues" evidence="1">
    <location>
        <begin position="137"/>
        <end position="147"/>
    </location>
</feature>
<protein>
    <submittedName>
        <fullName evidence="2">Uncharacterized protein</fullName>
    </submittedName>
</protein>
<accession>A0A7S4PXS4</accession>
<reference evidence="2" key="1">
    <citation type="submission" date="2021-01" db="EMBL/GenBank/DDBJ databases">
        <authorList>
            <person name="Corre E."/>
            <person name="Pelletier E."/>
            <person name="Niang G."/>
            <person name="Scheremetjew M."/>
            <person name="Finn R."/>
            <person name="Kale V."/>
            <person name="Holt S."/>
            <person name="Cochrane G."/>
            <person name="Meng A."/>
            <person name="Brown T."/>
            <person name="Cohen L."/>
        </authorList>
    </citation>
    <scope>NUCLEOTIDE SEQUENCE</scope>
    <source>
        <strain evidence="2">CCMP3105</strain>
    </source>
</reference>
<proteinExistence type="predicted"/>
<dbReference type="EMBL" id="HBNR01007552">
    <property type="protein sequence ID" value="CAE4565340.1"/>
    <property type="molecule type" value="Transcribed_RNA"/>
</dbReference>
<feature type="compositionally biased region" description="Polar residues" evidence="1">
    <location>
        <begin position="345"/>
        <end position="365"/>
    </location>
</feature>
<feature type="region of interest" description="Disordered" evidence="1">
    <location>
        <begin position="210"/>
        <end position="250"/>
    </location>
</feature>
<dbReference type="AlphaFoldDB" id="A0A7S4PXS4"/>
<feature type="compositionally biased region" description="Pro residues" evidence="1">
    <location>
        <begin position="1"/>
        <end position="12"/>
    </location>
</feature>
<name>A0A7S4PXS4_9DINO</name>